<accession>A0A915K8M3</accession>
<evidence type="ECO:0000313" key="1">
    <source>
        <dbReference type="Proteomes" id="UP000887565"/>
    </source>
</evidence>
<protein>
    <submittedName>
        <fullName evidence="2">Uncharacterized protein</fullName>
    </submittedName>
</protein>
<dbReference type="Proteomes" id="UP000887565">
    <property type="component" value="Unplaced"/>
</dbReference>
<proteinExistence type="predicted"/>
<dbReference type="AlphaFoldDB" id="A0A915K8M3"/>
<organism evidence="1 2">
    <name type="scientific">Romanomermis culicivorax</name>
    <name type="common">Nematode worm</name>
    <dbReference type="NCBI Taxonomy" id="13658"/>
    <lineage>
        <taxon>Eukaryota</taxon>
        <taxon>Metazoa</taxon>
        <taxon>Ecdysozoa</taxon>
        <taxon>Nematoda</taxon>
        <taxon>Enoplea</taxon>
        <taxon>Dorylaimia</taxon>
        <taxon>Mermithida</taxon>
        <taxon>Mermithoidea</taxon>
        <taxon>Mermithidae</taxon>
        <taxon>Romanomermis</taxon>
    </lineage>
</organism>
<reference evidence="2" key="1">
    <citation type="submission" date="2022-11" db="UniProtKB">
        <authorList>
            <consortium name="WormBaseParasite"/>
        </authorList>
    </citation>
    <scope>IDENTIFICATION</scope>
</reference>
<dbReference type="WBParaSite" id="nRc.2.0.1.t35041-RA">
    <property type="protein sequence ID" value="nRc.2.0.1.t35041-RA"/>
    <property type="gene ID" value="nRc.2.0.1.g35041"/>
</dbReference>
<name>A0A915K8M3_ROMCU</name>
<evidence type="ECO:0000313" key="2">
    <source>
        <dbReference type="WBParaSite" id="nRc.2.0.1.t35041-RA"/>
    </source>
</evidence>
<sequence length="88" mass="10069">MKRNKTLNNCFKYCSSWNSFFDSNTLGFQLFRSQITQSFGYNRENTPNDEGLNFFGFQSRSYDAGVGAAAPANPICAIFNFLQIFMLH</sequence>
<keyword evidence="1" id="KW-1185">Reference proteome</keyword>